<dbReference type="RefSeq" id="WP_146881732.1">
    <property type="nucleotide sequence ID" value="NZ_BJXB01000001.1"/>
</dbReference>
<sequence length="76" mass="8352">MKKLHTVLTASMVLFALGTPAQAQLYSSIQIWTLIGESYDIYGSVTGHLCHYRSPSGATTTTSTFLRSTCPRTLIR</sequence>
<feature type="chain" id="PRO_5021867718" evidence="1">
    <location>
        <begin position="24"/>
        <end position="76"/>
    </location>
</feature>
<evidence type="ECO:0000313" key="2">
    <source>
        <dbReference type="EMBL" id="GEM44582.1"/>
    </source>
</evidence>
<gene>
    <name evidence="2" type="ORF">DC3_02170</name>
</gene>
<dbReference type="EMBL" id="BJXB01000001">
    <property type="protein sequence ID" value="GEM44582.1"/>
    <property type="molecule type" value="Genomic_DNA"/>
</dbReference>
<name>A0A511MVH9_DEIC1</name>
<evidence type="ECO:0000256" key="1">
    <source>
        <dbReference type="SAM" id="SignalP"/>
    </source>
</evidence>
<reference evidence="2 3" key="1">
    <citation type="submission" date="2019-07" db="EMBL/GenBank/DDBJ databases">
        <title>Whole genome shotgun sequence of Deinococcus cellulosilyticus NBRC 106333.</title>
        <authorList>
            <person name="Hosoyama A."/>
            <person name="Uohara A."/>
            <person name="Ohji S."/>
            <person name="Ichikawa N."/>
        </authorList>
    </citation>
    <scope>NUCLEOTIDE SEQUENCE [LARGE SCALE GENOMIC DNA]</scope>
    <source>
        <strain evidence="2 3">NBRC 106333</strain>
    </source>
</reference>
<evidence type="ECO:0000313" key="3">
    <source>
        <dbReference type="Proteomes" id="UP000321306"/>
    </source>
</evidence>
<organism evidence="2 3">
    <name type="scientific">Deinococcus cellulosilyticus (strain DSM 18568 / NBRC 106333 / KACC 11606 / 5516J-15)</name>
    <dbReference type="NCBI Taxonomy" id="1223518"/>
    <lineage>
        <taxon>Bacteria</taxon>
        <taxon>Thermotogati</taxon>
        <taxon>Deinococcota</taxon>
        <taxon>Deinococci</taxon>
        <taxon>Deinococcales</taxon>
        <taxon>Deinococcaceae</taxon>
        <taxon>Deinococcus</taxon>
    </lineage>
</organism>
<proteinExistence type="predicted"/>
<dbReference type="Proteomes" id="UP000321306">
    <property type="component" value="Unassembled WGS sequence"/>
</dbReference>
<comment type="caution">
    <text evidence="2">The sequence shown here is derived from an EMBL/GenBank/DDBJ whole genome shotgun (WGS) entry which is preliminary data.</text>
</comment>
<protein>
    <submittedName>
        <fullName evidence="2">Uncharacterized protein</fullName>
    </submittedName>
</protein>
<feature type="signal peptide" evidence="1">
    <location>
        <begin position="1"/>
        <end position="23"/>
    </location>
</feature>
<accession>A0A511MVH9</accession>
<keyword evidence="3" id="KW-1185">Reference proteome</keyword>
<keyword evidence="1" id="KW-0732">Signal</keyword>
<dbReference type="AlphaFoldDB" id="A0A511MVH9"/>